<dbReference type="Proteomes" id="UP000814140">
    <property type="component" value="Unassembled WGS sequence"/>
</dbReference>
<proteinExistence type="predicted"/>
<evidence type="ECO:0000313" key="2">
    <source>
        <dbReference type="Proteomes" id="UP000814140"/>
    </source>
</evidence>
<reference evidence="1" key="2">
    <citation type="journal article" date="2022" name="New Phytol.">
        <title>Evolutionary transition to the ectomycorrhizal habit in the genomes of a hyperdiverse lineage of mushroom-forming fungi.</title>
        <authorList>
            <person name="Looney B."/>
            <person name="Miyauchi S."/>
            <person name="Morin E."/>
            <person name="Drula E."/>
            <person name="Courty P.E."/>
            <person name="Kohler A."/>
            <person name="Kuo A."/>
            <person name="LaButti K."/>
            <person name="Pangilinan J."/>
            <person name="Lipzen A."/>
            <person name="Riley R."/>
            <person name="Andreopoulos W."/>
            <person name="He G."/>
            <person name="Johnson J."/>
            <person name="Nolan M."/>
            <person name="Tritt A."/>
            <person name="Barry K.W."/>
            <person name="Grigoriev I.V."/>
            <person name="Nagy L.G."/>
            <person name="Hibbett D."/>
            <person name="Henrissat B."/>
            <person name="Matheny P.B."/>
            <person name="Labbe J."/>
            <person name="Martin F.M."/>
        </authorList>
    </citation>
    <scope>NUCLEOTIDE SEQUENCE</scope>
    <source>
        <strain evidence="1">HHB10654</strain>
    </source>
</reference>
<accession>A0ACB8THL0</accession>
<protein>
    <submittedName>
        <fullName evidence="1">Uncharacterized protein</fullName>
    </submittedName>
</protein>
<organism evidence="1 2">
    <name type="scientific">Artomyces pyxidatus</name>
    <dbReference type="NCBI Taxonomy" id="48021"/>
    <lineage>
        <taxon>Eukaryota</taxon>
        <taxon>Fungi</taxon>
        <taxon>Dikarya</taxon>
        <taxon>Basidiomycota</taxon>
        <taxon>Agaricomycotina</taxon>
        <taxon>Agaricomycetes</taxon>
        <taxon>Russulales</taxon>
        <taxon>Auriscalpiaceae</taxon>
        <taxon>Artomyces</taxon>
    </lineage>
</organism>
<sequence length="174" mass="19562">MHVLLSNYRIVGLYRSLSLILSCGLSQPLTVSTQQPLGSPRVTRTSESLFLGCPISRIPTNLTPLRSLQLHKTVFTNHSVHPLFTDFLLPRILYPRPPLSRKPRLSHTRTYLALADLCYLFRHKVAAFRYLPFSNLLWTGLMRLRAPIEPVARNGTGEARTARGRSAADCARVG</sequence>
<evidence type="ECO:0000313" key="1">
    <source>
        <dbReference type="EMBL" id="KAI0067933.1"/>
    </source>
</evidence>
<reference evidence="1" key="1">
    <citation type="submission" date="2021-03" db="EMBL/GenBank/DDBJ databases">
        <authorList>
            <consortium name="DOE Joint Genome Institute"/>
            <person name="Ahrendt S."/>
            <person name="Looney B.P."/>
            <person name="Miyauchi S."/>
            <person name="Morin E."/>
            <person name="Drula E."/>
            <person name="Courty P.E."/>
            <person name="Chicoki N."/>
            <person name="Fauchery L."/>
            <person name="Kohler A."/>
            <person name="Kuo A."/>
            <person name="Labutti K."/>
            <person name="Pangilinan J."/>
            <person name="Lipzen A."/>
            <person name="Riley R."/>
            <person name="Andreopoulos W."/>
            <person name="He G."/>
            <person name="Johnson J."/>
            <person name="Barry K.W."/>
            <person name="Grigoriev I.V."/>
            <person name="Nagy L."/>
            <person name="Hibbett D."/>
            <person name="Henrissat B."/>
            <person name="Matheny P.B."/>
            <person name="Labbe J."/>
            <person name="Martin F."/>
        </authorList>
    </citation>
    <scope>NUCLEOTIDE SEQUENCE</scope>
    <source>
        <strain evidence="1">HHB10654</strain>
    </source>
</reference>
<comment type="caution">
    <text evidence="1">The sequence shown here is derived from an EMBL/GenBank/DDBJ whole genome shotgun (WGS) entry which is preliminary data.</text>
</comment>
<keyword evidence="2" id="KW-1185">Reference proteome</keyword>
<name>A0ACB8THL0_9AGAM</name>
<gene>
    <name evidence="1" type="ORF">BV25DRAFT_892805</name>
</gene>
<dbReference type="EMBL" id="MU277189">
    <property type="protein sequence ID" value="KAI0067933.1"/>
    <property type="molecule type" value="Genomic_DNA"/>
</dbReference>